<gene>
    <name evidence="1" type="ORF">S01H4_47656</name>
</gene>
<comment type="caution">
    <text evidence="1">The sequence shown here is derived from an EMBL/GenBank/DDBJ whole genome shotgun (WGS) entry which is preliminary data.</text>
</comment>
<name>X1CYA9_9ZZZZ</name>
<dbReference type="EMBL" id="BART01026779">
    <property type="protein sequence ID" value="GAH01005.1"/>
    <property type="molecule type" value="Genomic_DNA"/>
</dbReference>
<accession>X1CYA9</accession>
<proteinExistence type="predicted"/>
<sequence length="80" mass="9305">FTFDKSNILSYTKGIMQQFEPGAFRSSKGSILKHRIELQIDRIISERFIIVQKHRTKFSTWNNGANNGVVYLCQKRGIEL</sequence>
<organism evidence="1">
    <name type="scientific">marine sediment metagenome</name>
    <dbReference type="NCBI Taxonomy" id="412755"/>
    <lineage>
        <taxon>unclassified sequences</taxon>
        <taxon>metagenomes</taxon>
        <taxon>ecological metagenomes</taxon>
    </lineage>
</organism>
<evidence type="ECO:0000313" key="1">
    <source>
        <dbReference type="EMBL" id="GAH01005.1"/>
    </source>
</evidence>
<reference evidence="1" key="1">
    <citation type="journal article" date="2014" name="Front. Microbiol.">
        <title>High frequency of phylogenetically diverse reductive dehalogenase-homologous genes in deep subseafloor sedimentary metagenomes.</title>
        <authorList>
            <person name="Kawai M."/>
            <person name="Futagami T."/>
            <person name="Toyoda A."/>
            <person name="Takaki Y."/>
            <person name="Nishi S."/>
            <person name="Hori S."/>
            <person name="Arai W."/>
            <person name="Tsubouchi T."/>
            <person name="Morono Y."/>
            <person name="Uchiyama I."/>
            <person name="Ito T."/>
            <person name="Fujiyama A."/>
            <person name="Inagaki F."/>
            <person name="Takami H."/>
        </authorList>
    </citation>
    <scope>NUCLEOTIDE SEQUENCE</scope>
    <source>
        <strain evidence="1">Expedition CK06-06</strain>
    </source>
</reference>
<dbReference type="AlphaFoldDB" id="X1CYA9"/>
<feature type="non-terminal residue" evidence="1">
    <location>
        <position position="1"/>
    </location>
</feature>
<protein>
    <submittedName>
        <fullName evidence="1">Uncharacterized protein</fullName>
    </submittedName>
</protein>